<dbReference type="Proteomes" id="UP001054945">
    <property type="component" value="Unassembled WGS sequence"/>
</dbReference>
<evidence type="ECO:0000313" key="3">
    <source>
        <dbReference type="Proteomes" id="UP001054945"/>
    </source>
</evidence>
<name>A0AAV4QCG2_CAEEX</name>
<evidence type="ECO:0000313" key="2">
    <source>
        <dbReference type="EMBL" id="GIY07748.1"/>
    </source>
</evidence>
<sequence>MRRNTWPWLSRDMKPTNNHSTKSFRFSNSLSEKKKKNLVVSNRSGISKQCDGIHGHWPSGKTNAILFAKRGIHYDDPLFMSVREINI</sequence>
<gene>
    <name evidence="2" type="ORF">CEXT_212711</name>
</gene>
<dbReference type="EMBL" id="BPLR01006149">
    <property type="protein sequence ID" value="GIY07748.1"/>
    <property type="molecule type" value="Genomic_DNA"/>
</dbReference>
<evidence type="ECO:0000256" key="1">
    <source>
        <dbReference type="SAM" id="MobiDB-lite"/>
    </source>
</evidence>
<keyword evidence="3" id="KW-1185">Reference proteome</keyword>
<reference evidence="2 3" key="1">
    <citation type="submission" date="2021-06" db="EMBL/GenBank/DDBJ databases">
        <title>Caerostris extrusa draft genome.</title>
        <authorList>
            <person name="Kono N."/>
            <person name="Arakawa K."/>
        </authorList>
    </citation>
    <scope>NUCLEOTIDE SEQUENCE [LARGE SCALE GENOMIC DNA]</scope>
</reference>
<accession>A0AAV4QCG2</accession>
<feature type="region of interest" description="Disordered" evidence="1">
    <location>
        <begin position="1"/>
        <end position="28"/>
    </location>
</feature>
<comment type="caution">
    <text evidence="2">The sequence shown here is derived from an EMBL/GenBank/DDBJ whole genome shotgun (WGS) entry which is preliminary data.</text>
</comment>
<proteinExistence type="predicted"/>
<feature type="compositionally biased region" description="Polar residues" evidence="1">
    <location>
        <begin position="15"/>
        <end position="26"/>
    </location>
</feature>
<organism evidence="2 3">
    <name type="scientific">Caerostris extrusa</name>
    <name type="common">Bark spider</name>
    <name type="synonym">Caerostris bankana</name>
    <dbReference type="NCBI Taxonomy" id="172846"/>
    <lineage>
        <taxon>Eukaryota</taxon>
        <taxon>Metazoa</taxon>
        <taxon>Ecdysozoa</taxon>
        <taxon>Arthropoda</taxon>
        <taxon>Chelicerata</taxon>
        <taxon>Arachnida</taxon>
        <taxon>Araneae</taxon>
        <taxon>Araneomorphae</taxon>
        <taxon>Entelegynae</taxon>
        <taxon>Araneoidea</taxon>
        <taxon>Araneidae</taxon>
        <taxon>Caerostris</taxon>
    </lineage>
</organism>
<protein>
    <submittedName>
        <fullName evidence="2">Uncharacterized protein</fullName>
    </submittedName>
</protein>
<dbReference type="AlphaFoldDB" id="A0AAV4QCG2"/>